<gene>
    <name evidence="3" type="ORF">PCOR1329_LOCUS41836</name>
</gene>
<name>A0ABN9TSG2_9DINO</name>
<evidence type="ECO:0000313" key="3">
    <source>
        <dbReference type="EMBL" id="CAK0849062.1"/>
    </source>
</evidence>
<feature type="compositionally biased region" description="Polar residues" evidence="1">
    <location>
        <begin position="1870"/>
        <end position="1882"/>
    </location>
</feature>
<evidence type="ECO:0000259" key="2">
    <source>
        <dbReference type="PROSITE" id="PS50076"/>
    </source>
</evidence>
<reference evidence="3" key="1">
    <citation type="submission" date="2023-10" db="EMBL/GenBank/DDBJ databases">
        <authorList>
            <person name="Chen Y."/>
            <person name="Shah S."/>
            <person name="Dougan E. K."/>
            <person name="Thang M."/>
            <person name="Chan C."/>
        </authorList>
    </citation>
    <scope>NUCLEOTIDE SEQUENCE [LARGE SCALE GENOMIC DNA]</scope>
</reference>
<feature type="region of interest" description="Disordered" evidence="1">
    <location>
        <begin position="264"/>
        <end position="284"/>
    </location>
</feature>
<evidence type="ECO:0000256" key="1">
    <source>
        <dbReference type="SAM" id="MobiDB-lite"/>
    </source>
</evidence>
<feature type="compositionally biased region" description="Low complexity" evidence="1">
    <location>
        <begin position="730"/>
        <end position="752"/>
    </location>
</feature>
<feature type="compositionally biased region" description="Low complexity" evidence="1">
    <location>
        <begin position="1832"/>
        <end position="1841"/>
    </location>
</feature>
<feature type="compositionally biased region" description="Low complexity" evidence="1">
    <location>
        <begin position="1987"/>
        <end position="2007"/>
    </location>
</feature>
<protein>
    <recommendedName>
        <fullName evidence="2">J domain-containing protein</fullName>
    </recommendedName>
</protein>
<feature type="region of interest" description="Disordered" evidence="1">
    <location>
        <begin position="530"/>
        <end position="552"/>
    </location>
</feature>
<feature type="compositionally biased region" description="Low complexity" evidence="1">
    <location>
        <begin position="305"/>
        <end position="347"/>
    </location>
</feature>
<feature type="non-terminal residue" evidence="3">
    <location>
        <position position="2379"/>
    </location>
</feature>
<feature type="region of interest" description="Disordered" evidence="1">
    <location>
        <begin position="1317"/>
        <end position="1455"/>
    </location>
</feature>
<organism evidence="3 4">
    <name type="scientific">Prorocentrum cordatum</name>
    <dbReference type="NCBI Taxonomy" id="2364126"/>
    <lineage>
        <taxon>Eukaryota</taxon>
        <taxon>Sar</taxon>
        <taxon>Alveolata</taxon>
        <taxon>Dinophyceae</taxon>
        <taxon>Prorocentrales</taxon>
        <taxon>Prorocentraceae</taxon>
        <taxon>Prorocentrum</taxon>
    </lineage>
</organism>
<dbReference type="CDD" id="cd06257">
    <property type="entry name" value="DnaJ"/>
    <property type="match status" value="1"/>
</dbReference>
<dbReference type="InterPro" id="IPR036869">
    <property type="entry name" value="J_dom_sf"/>
</dbReference>
<feature type="region of interest" description="Disordered" evidence="1">
    <location>
        <begin position="721"/>
        <end position="752"/>
    </location>
</feature>
<feature type="region of interest" description="Disordered" evidence="1">
    <location>
        <begin position="1955"/>
        <end position="2068"/>
    </location>
</feature>
<feature type="compositionally biased region" description="Low complexity" evidence="1">
    <location>
        <begin position="1395"/>
        <end position="1421"/>
    </location>
</feature>
<dbReference type="SUPFAM" id="SSF46565">
    <property type="entry name" value="Chaperone J-domain"/>
    <property type="match status" value="1"/>
</dbReference>
<dbReference type="InterPro" id="IPR051425">
    <property type="entry name" value="Formin_Homology"/>
</dbReference>
<dbReference type="PANTHER" id="PTHR45725:SF18">
    <property type="entry name" value="ORC1-LIKE AAA ATPASE DOMAIN-CONTAINING PROTEIN"/>
    <property type="match status" value="1"/>
</dbReference>
<feature type="region of interest" description="Disordered" evidence="1">
    <location>
        <begin position="298"/>
        <end position="351"/>
    </location>
</feature>
<feature type="region of interest" description="Disordered" evidence="1">
    <location>
        <begin position="1722"/>
        <end position="1932"/>
    </location>
</feature>
<dbReference type="PROSITE" id="PS50076">
    <property type="entry name" value="DNAJ_2"/>
    <property type="match status" value="1"/>
</dbReference>
<keyword evidence="4" id="KW-1185">Reference proteome</keyword>
<dbReference type="InterPro" id="IPR001623">
    <property type="entry name" value="DnaJ_domain"/>
</dbReference>
<feature type="non-terminal residue" evidence="3">
    <location>
        <position position="1"/>
    </location>
</feature>
<accession>A0ABN9TSG2</accession>
<feature type="compositionally biased region" description="Polar residues" evidence="1">
    <location>
        <begin position="2008"/>
        <end position="2021"/>
    </location>
</feature>
<sequence length="2379" mass="249666">AVAQAALQGAGEILFRGLRAALYERLVAAPLSVLQDQGPPSPAWSIQQADSSEGEGASCPLPSAGSTCPTVCLGLAVDLSGGVSPWLLSTVAALLWVTAACSACAGCCLGLLGPYVWRRTAVRRERWPTGLRLDLKRSSGQTPSVRAAASTAAPTDGGILLALPGAFRSTAELEAAEADGFAGMIGPFQLVDVQLQGAASRPLATTASVLVIDIEVAELELESLYPLEVGDDAGIVPFAEVRSRVYWPHPSGVRVLREGYARLHGAPPTAGEEPLPGADRATPYHSADEMEEPEGFAADGEADRAAPSARAPAVAGAPRGPPAKRAGAAAPPRVAGPAPIAPGAPAASLDDGAPMTRAEVAAEMRALLAAHAASTMVGGPEPLGPAPAARSARPEVPQLFSDEAARLGLDPAGIEAVLSHAPVAPHRVSARPKGPTSALVSAWEKARSLAVPRAPSSASGPMGPPPPPGLAHPAAVDGFAEAGGADGLEPPLAANPTDFSLMLQCLHQSLSLQQGRGHRPAFHPLLGTLSDQAQTPPATSGDPAHASAQMGGIARRREWQQALMQHGPDVRGLMKENLARVLGVEVSAVTPMAMHQYFREHSPLGAQPSTHELLTHFAFLSAELWRACEEGNPERVQTLLTCQCMFIDQLAGDRGYLEAAWFLTGLEPPPCRVTSRHTEREAQTPFSPLVDPRWLSAQGEYMKELQAFRARLDAERAVALPKHPPHQPKQPKVSKPPFKSQGAPKAPKAVPKKAQGALEIAARGADARAVEPFDLKVRASRIKWDYSPVFDPIPFLSDARVREAFINPEEMRLPASEWPAGQKGARVHMDRAELWALLQKWDACGALYLTPASDLAWDEACGAFRVPKDSDFDRLILNPTVVNSRCASISSSTQRLGQGFLLCRLGLAPGEWLAVSCDDLREFHYTFRVPPARARRNALRVRLPSSRFKAFRAWRPELEGVDVAPCLNALAMGDNMAVEIANSAHEGVLHSFGALRPHEQVVHRSPFPRGPFVEMLNIDDHTGFQKLSWHGSAPRPDDPCRRDREVFAACDAGYPRVGLIQHPGKRARGETHKVVVGAEVEGRIGIVCAPLVRTVALCRLTLIQIYLGITTRSLLASLVGCWVQVFLYRRPMLAIFTHVYNFLSRLATEEGIEYDLPPYVRDELLACTFLAFTAITDLRAQPCPEVFGTDASLGWGGVVRAPISPQLSAELWRRSEHGGWHTILHNRSLLAVLSRGVPLGPELAQLHRDLGLPSIEPPVAPRWVTELSEALRFRLAYKWEFRMPRHINILETTVYKSLCKYCCPEGLLSHRWAAAPPPSEGAGMAADAASDGAQGGAPDPSGAAESSSEAALASGERRGPRNALFADSERPLASSADATPKASASAEGGSPGPDPGAASAGSAPQAAKRAPPLALRSKAAAAPPPAIGVGSSRVGSREAPKGASAATPRTFQRAARVSASRQLLGVVDGASRGTIEAAFRRQSLVYHPDRTPAHLGADERAARALKWKQLCDAKSVLLQAVSQAAAPPDVPSTGGDGPAARAYARAKAAGKGARKGKLAPGSTMALQALEEAVSSRVALASAELAPRAALPASGAPLPRGGVSSALATRAAESDATLVSAVSRGRVELDALRTARADATRRTVQAPARGEGERAVARAELAEGMADRAYFRRVREAASREAAGLPRTAPVQLGRDWRKTLRAVLHNAEVSTGLAIAERAARAGNAPASSTGRSLAEVEAEDPRALARPADDPASSFSRRERRAVRARLGPRDEAVEDQPNRGGHAPHSASRTGAARARRAARQRRASMAALPAPEGGAATAPGRRARRTANARRWAGAARPSSAAGVGSPPRSRSPARSRTRSPNPYGTDRTSPSGGCSSPPVNGPISPEEPSEPPAGEASEGPHTPDGSPPASVRSRSRAEPACDEDSPTELEDVVLSALADSSMDLERVVAGLNPEVLRRLQVRSPRVAPKRRPSPATAQRPATSRHGASSGDAHAGSSRADSAAQAPQSSVGTRSSSDAVAAPQGGGRAAEERGSSSGPAPGRDSGHELHPSGSHSGDAGSAAAAAFAARRTASAAVEQPLPPGAATALAWRLNLGGEKVTVVRWGPAWQAAFQSAASWLRSFAPAGAAEPEGRDDLHCLLQALHAYKRLFQTGGAEPIDEASWLHPYVAAVEPEAIPAGADLQAMGAGAIRGIGLGSKIEHRRRAGKLACLFDLLYHVQDGHGAIPAALWGSHSPPSEILDAFAEVVPVPHHSGLTSSAARSELAESAAAARAEPRPPFDWATLEGGGALPAEIEAGARRAHRNMGGSFTSARAMLAEASGFETDGRDTLVPPFYASRSRRAATLISSPSPGRPALILWCVCGLCISLGAAAPTA</sequence>
<feature type="compositionally biased region" description="Low complexity" evidence="1">
    <location>
        <begin position="1806"/>
        <end position="1823"/>
    </location>
</feature>
<feature type="compositionally biased region" description="Basic residues" evidence="1">
    <location>
        <begin position="1796"/>
        <end position="1805"/>
    </location>
</feature>
<feature type="compositionally biased region" description="Basic and acidic residues" evidence="1">
    <location>
        <begin position="1740"/>
        <end position="1750"/>
    </location>
</feature>
<dbReference type="Gene3D" id="1.10.287.110">
    <property type="entry name" value="DnaJ domain"/>
    <property type="match status" value="1"/>
</dbReference>
<feature type="region of interest" description="Disordered" evidence="1">
    <location>
        <begin position="35"/>
        <end position="60"/>
    </location>
</feature>
<proteinExistence type="predicted"/>
<feature type="domain" description="J" evidence="2">
    <location>
        <begin position="1459"/>
        <end position="1522"/>
    </location>
</feature>
<feature type="compositionally biased region" description="Low complexity" evidence="1">
    <location>
        <begin position="2055"/>
        <end position="2068"/>
    </location>
</feature>
<dbReference type="PANTHER" id="PTHR45725">
    <property type="entry name" value="FORMIN HOMOLOGY 2 FAMILY MEMBER"/>
    <property type="match status" value="1"/>
</dbReference>
<dbReference type="EMBL" id="CAUYUJ010015029">
    <property type="protein sequence ID" value="CAK0849062.1"/>
    <property type="molecule type" value="Genomic_DNA"/>
</dbReference>
<comment type="caution">
    <text evidence="3">The sequence shown here is derived from an EMBL/GenBank/DDBJ whole genome shotgun (WGS) entry which is preliminary data.</text>
</comment>
<feature type="compositionally biased region" description="Low complexity" evidence="1">
    <location>
        <begin position="452"/>
        <end position="461"/>
    </location>
</feature>
<dbReference type="Proteomes" id="UP001189429">
    <property type="component" value="Unassembled WGS sequence"/>
</dbReference>
<feature type="region of interest" description="Disordered" evidence="1">
    <location>
        <begin position="452"/>
        <end position="475"/>
    </location>
</feature>
<evidence type="ECO:0000313" key="4">
    <source>
        <dbReference type="Proteomes" id="UP001189429"/>
    </source>
</evidence>
<feature type="compositionally biased region" description="Low complexity" evidence="1">
    <location>
        <begin position="1321"/>
        <end position="1354"/>
    </location>
</feature>